<accession>A0A081AZC2</accession>
<reference evidence="1 2" key="1">
    <citation type="submission" date="2013-11" db="EMBL/GenBank/DDBJ databases">
        <title>The Genome Sequence of Phytophthora parasitica P1976.</title>
        <authorList>
            <consortium name="The Broad Institute Genomics Platform"/>
            <person name="Russ C."/>
            <person name="Tyler B."/>
            <person name="Panabieres F."/>
            <person name="Shan W."/>
            <person name="Tripathy S."/>
            <person name="Grunwald N."/>
            <person name="Machado M."/>
            <person name="Johnson C.S."/>
            <person name="Walker B."/>
            <person name="Young S."/>
            <person name="Zeng Q."/>
            <person name="Gargeya S."/>
            <person name="Fitzgerald M."/>
            <person name="Haas B."/>
            <person name="Abouelleil A."/>
            <person name="Allen A.W."/>
            <person name="Alvarado L."/>
            <person name="Arachchi H.M."/>
            <person name="Berlin A.M."/>
            <person name="Chapman S.B."/>
            <person name="Gainer-Dewar J."/>
            <person name="Goldberg J."/>
            <person name="Griggs A."/>
            <person name="Gujja S."/>
            <person name="Hansen M."/>
            <person name="Howarth C."/>
            <person name="Imamovic A."/>
            <person name="Ireland A."/>
            <person name="Larimer J."/>
            <person name="McCowan C."/>
            <person name="Murphy C."/>
            <person name="Pearson M."/>
            <person name="Poon T.W."/>
            <person name="Priest M."/>
            <person name="Roberts A."/>
            <person name="Saif S."/>
            <person name="Shea T."/>
            <person name="Sisk P."/>
            <person name="Sykes S."/>
            <person name="Wortman J."/>
            <person name="Nusbaum C."/>
            <person name="Birren B."/>
        </authorList>
    </citation>
    <scope>NUCLEOTIDE SEQUENCE [LARGE SCALE GENOMIC DNA]</scope>
    <source>
        <strain evidence="1 2">P1976</strain>
    </source>
</reference>
<evidence type="ECO:0000313" key="2">
    <source>
        <dbReference type="Proteomes" id="UP000028582"/>
    </source>
</evidence>
<dbReference type="EMBL" id="ANJA01000348">
    <property type="protein sequence ID" value="ETO84233.1"/>
    <property type="molecule type" value="Genomic_DNA"/>
</dbReference>
<dbReference type="OrthoDB" id="10524336at2759"/>
<dbReference type="AlphaFoldDB" id="A0A081AZC2"/>
<sequence>MVFQGTTARCVLRCSRFPHEHQGCHGRTFQWSLCCAVHVAFGIFAVDYSLDRAIASSFYAMAVRRLFSSCSSCCCVLAFLARSAWLHDSPVLPRRALCGVVMASSLTPQWDAI</sequence>
<proteinExistence type="predicted"/>
<dbReference type="Proteomes" id="UP000028582">
    <property type="component" value="Unassembled WGS sequence"/>
</dbReference>
<evidence type="ECO:0000313" key="1">
    <source>
        <dbReference type="EMBL" id="ETO84233.1"/>
    </source>
</evidence>
<name>A0A081AZC2_PHYNI</name>
<comment type="caution">
    <text evidence="1">The sequence shown here is derived from an EMBL/GenBank/DDBJ whole genome shotgun (WGS) entry which is preliminary data.</text>
</comment>
<gene>
    <name evidence="1" type="ORF">F444_01856</name>
</gene>
<organism evidence="1 2">
    <name type="scientific">Phytophthora nicotianae P1976</name>
    <dbReference type="NCBI Taxonomy" id="1317066"/>
    <lineage>
        <taxon>Eukaryota</taxon>
        <taxon>Sar</taxon>
        <taxon>Stramenopiles</taxon>
        <taxon>Oomycota</taxon>
        <taxon>Peronosporomycetes</taxon>
        <taxon>Peronosporales</taxon>
        <taxon>Peronosporaceae</taxon>
        <taxon>Phytophthora</taxon>
    </lineage>
</organism>
<protein>
    <submittedName>
        <fullName evidence="1">Uncharacterized protein</fullName>
    </submittedName>
</protein>